<keyword evidence="2" id="KW-0808">Transferase</keyword>
<reference evidence="3" key="1">
    <citation type="submission" date="2018-06" db="EMBL/GenBank/DDBJ databases">
        <authorList>
            <consortium name="Pathogen Informatics"/>
        </authorList>
    </citation>
    <scope>NUCLEOTIDE SEQUENCE [LARGE SCALE GENOMIC DNA]</scope>
    <source>
        <strain evidence="3">NCTC10124</strain>
    </source>
</reference>
<dbReference type="EC" id="2.4.1.230" evidence="2"/>
<dbReference type="Gene3D" id="1.50.10.10">
    <property type="match status" value="1"/>
</dbReference>
<dbReference type="InterPro" id="IPR012341">
    <property type="entry name" value="6hp_glycosidase-like_sf"/>
</dbReference>
<dbReference type="InterPro" id="IPR005195">
    <property type="entry name" value="Glyco_hydro_65_M"/>
</dbReference>
<protein>
    <submittedName>
        <fullName evidence="2">Maltose phosphorylase domain-containing protein</fullName>
        <ecNumber evidence="2">2.4.1.230</ecNumber>
    </submittedName>
</protein>
<sequence length="233" mass="26543">MGPNEYKGNIDNNAFINFMAKYNIDLAINYYKDLESKNKDLLKKVLSKIPYKIDLEKMKLVSQNLVQQKPNDQKIIAENDQFLKLPLVDLSSFQMRGDAGKKLFSTKEGTKILSSQVVKQADVVLLLNIFPNLYDYETKSKNFDYYEKITTHDSSLSPATYCLEAIRLRKLEIAYKLFKYGINIDLGENMKSSNAGIHAGSLAAIYQMIVFGYGGLNFTDGKLFFDPVLPSNW</sequence>
<dbReference type="Pfam" id="PF03632">
    <property type="entry name" value="Glyco_hydro_65m"/>
    <property type="match status" value="1"/>
</dbReference>
<evidence type="ECO:0000313" key="2">
    <source>
        <dbReference type="EMBL" id="SYV92480.1"/>
    </source>
</evidence>
<gene>
    <name evidence="2" type="primary">kojP</name>
    <name evidence="2" type="ORF">NCTC10124_00204</name>
</gene>
<evidence type="ECO:0000313" key="3">
    <source>
        <dbReference type="Proteomes" id="UP000259328"/>
    </source>
</evidence>
<dbReference type="PANTHER" id="PTHR11051:SF8">
    <property type="entry name" value="PROTEIN-GLUCOSYLGALACTOSYLHYDROXYLYSINE GLUCOSIDASE"/>
    <property type="match status" value="1"/>
</dbReference>
<dbReference type="GO" id="GO:0005975">
    <property type="term" value="P:carbohydrate metabolic process"/>
    <property type="evidence" value="ECO:0007669"/>
    <property type="project" value="InterPro"/>
</dbReference>
<keyword evidence="2" id="KW-0328">Glycosyltransferase</keyword>
<evidence type="ECO:0000259" key="1">
    <source>
        <dbReference type="Pfam" id="PF03632"/>
    </source>
</evidence>
<name>A0A3B0P8G4_MYCSY</name>
<accession>A0A3B0P8G4</accession>
<dbReference type="SUPFAM" id="SSF48208">
    <property type="entry name" value="Six-hairpin glycosidases"/>
    <property type="match status" value="1"/>
</dbReference>
<proteinExistence type="predicted"/>
<dbReference type="PANTHER" id="PTHR11051">
    <property type="entry name" value="GLYCOSYL HYDROLASE-RELATED"/>
    <property type="match status" value="1"/>
</dbReference>
<dbReference type="Proteomes" id="UP000259328">
    <property type="component" value="Chromosome"/>
</dbReference>
<dbReference type="AlphaFoldDB" id="A0A3B0P8G4"/>
<dbReference type="GO" id="GO:0033831">
    <property type="term" value="F:kojibiose phosphorylase activity"/>
    <property type="evidence" value="ECO:0007669"/>
    <property type="project" value="UniProtKB-EC"/>
</dbReference>
<dbReference type="InterPro" id="IPR008928">
    <property type="entry name" value="6-hairpin_glycosidase_sf"/>
</dbReference>
<dbReference type="GO" id="GO:0004553">
    <property type="term" value="F:hydrolase activity, hydrolyzing O-glycosyl compounds"/>
    <property type="evidence" value="ECO:0007669"/>
    <property type="project" value="TreeGrafter"/>
</dbReference>
<organism evidence="2 3">
    <name type="scientific">Mycoplasmopsis synoviae</name>
    <name type="common">Mycoplasma synoviae</name>
    <dbReference type="NCBI Taxonomy" id="2109"/>
    <lineage>
        <taxon>Bacteria</taxon>
        <taxon>Bacillati</taxon>
        <taxon>Mycoplasmatota</taxon>
        <taxon>Mycoplasmoidales</taxon>
        <taxon>Metamycoplasmataceae</taxon>
        <taxon>Mycoplasmopsis</taxon>
    </lineage>
</organism>
<feature type="domain" description="Glycoside hydrolase family 65 central catalytic" evidence="1">
    <location>
        <begin position="1"/>
        <end position="206"/>
    </location>
</feature>
<feature type="non-terminal residue" evidence="2">
    <location>
        <position position="233"/>
    </location>
</feature>
<dbReference type="EMBL" id="LS991953">
    <property type="protein sequence ID" value="SYV92480.1"/>
    <property type="molecule type" value="Genomic_DNA"/>
</dbReference>